<evidence type="ECO:0000313" key="2">
    <source>
        <dbReference type="EMBL" id="KAH9645640.1"/>
    </source>
</evidence>
<dbReference type="EMBL" id="JACEFF010000019">
    <property type="protein sequence ID" value="KAH9645640.1"/>
    <property type="molecule type" value="Genomic_DNA"/>
</dbReference>
<feature type="coiled-coil region" evidence="1">
    <location>
        <begin position="158"/>
        <end position="206"/>
    </location>
</feature>
<name>A0A922MYQ4_SPOEX</name>
<dbReference type="CDD" id="cd15489">
    <property type="entry name" value="PHD_SF"/>
    <property type="match status" value="1"/>
</dbReference>
<comment type="caution">
    <text evidence="2">The sequence shown here is derived from an EMBL/GenBank/DDBJ whole genome shotgun (WGS) entry which is preliminary data.</text>
</comment>
<dbReference type="Gene3D" id="3.30.40.10">
    <property type="entry name" value="Zinc/RING finger domain, C3HC4 (zinc finger)"/>
    <property type="match status" value="1"/>
</dbReference>
<reference evidence="2" key="1">
    <citation type="journal article" date="2021" name="G3 (Bethesda)">
        <title>Genome and transcriptome analysis of the beet armyworm Spodoptera exigua reveals targets for pest control. .</title>
        <authorList>
            <person name="Simon S."/>
            <person name="Breeschoten T."/>
            <person name="Jansen H.J."/>
            <person name="Dirks R.P."/>
            <person name="Schranz M.E."/>
            <person name="Ros V.I.D."/>
        </authorList>
    </citation>
    <scope>NUCLEOTIDE SEQUENCE</scope>
    <source>
        <strain evidence="2">TB_SE_WUR_2020</strain>
    </source>
</reference>
<evidence type="ECO:0000256" key="1">
    <source>
        <dbReference type="SAM" id="Coils"/>
    </source>
</evidence>
<feature type="coiled-coil region" evidence="1">
    <location>
        <begin position="254"/>
        <end position="295"/>
    </location>
</feature>
<dbReference type="Proteomes" id="UP000814243">
    <property type="component" value="Unassembled WGS sequence"/>
</dbReference>
<dbReference type="InterPro" id="IPR013083">
    <property type="entry name" value="Znf_RING/FYVE/PHD"/>
</dbReference>
<gene>
    <name evidence="2" type="ORF">HF086_005289</name>
</gene>
<organism evidence="2 3">
    <name type="scientific">Spodoptera exigua</name>
    <name type="common">Beet armyworm</name>
    <name type="synonym">Noctua fulgens</name>
    <dbReference type="NCBI Taxonomy" id="7107"/>
    <lineage>
        <taxon>Eukaryota</taxon>
        <taxon>Metazoa</taxon>
        <taxon>Ecdysozoa</taxon>
        <taxon>Arthropoda</taxon>
        <taxon>Hexapoda</taxon>
        <taxon>Insecta</taxon>
        <taxon>Pterygota</taxon>
        <taxon>Neoptera</taxon>
        <taxon>Endopterygota</taxon>
        <taxon>Lepidoptera</taxon>
        <taxon>Glossata</taxon>
        <taxon>Ditrysia</taxon>
        <taxon>Noctuoidea</taxon>
        <taxon>Noctuidae</taxon>
        <taxon>Amphipyrinae</taxon>
        <taxon>Spodoptera</taxon>
    </lineage>
</organism>
<accession>A0A922MYQ4</accession>
<evidence type="ECO:0000313" key="3">
    <source>
        <dbReference type="Proteomes" id="UP000814243"/>
    </source>
</evidence>
<sequence length="546" mass="62874">MATRPNVAKTTHKMPVLVTCYRCKKSVDEKKTALCSICKNRMEPDCDGYPLQTYRLKSQESKTKWRCSKCTKKTVPKNVPSPDDNISNNVTVRKKPAYSINHLHTDIYKNKRKLLSPNQDSHILSDYDTSCETDTNTPKRLLTDSLDGSSTIKSPILYYEMQDTIAQLTTKLECAENALECKTLQNNELNKQVEELTKEIKLLKSICNSSTIIESSPIVNNKNNRQSFTSQDIFSTPTSGRLPLDVEDPTETTYRHLHKTIATLQKELTCAEQEIKTLNAQIQVLEQSLKNKQEQQQLTIKTKKPIQASLYDATCKNTIRVFGAQQCVGLAAALTRSRETTRYVKYDVRGETMPNALSDTIVKKCFSTKLCNDDKIIICLGENDYDMKHVLSQLKIFLQTYCSNNVIVLNVRKSKYLDVNELNYRIEKICKHYKNSNFINCKYYNMPKLCKTINYTVDCTDYESKYLNPREIRKRLTGINPSTITNNNLNTYKKGTIPYYFKRQENQYLLKKVISNTKSTETSKRGTILHYFPIVNKKNETTFFRA</sequence>
<proteinExistence type="predicted"/>
<protein>
    <submittedName>
        <fullName evidence="2">Uncharacterized protein</fullName>
    </submittedName>
</protein>
<dbReference type="SUPFAM" id="SSF57903">
    <property type="entry name" value="FYVE/PHD zinc finger"/>
    <property type="match status" value="1"/>
</dbReference>
<keyword evidence="1" id="KW-0175">Coiled coil</keyword>
<dbReference type="InterPro" id="IPR011011">
    <property type="entry name" value="Znf_FYVE_PHD"/>
</dbReference>
<dbReference type="AlphaFoldDB" id="A0A922MYQ4"/>